<reference evidence="1 2" key="1">
    <citation type="submission" date="2019-07" db="EMBL/GenBank/DDBJ databases">
        <title>Draft genome assembly of a fouling barnacle, Amphibalanus amphitrite (Darwin, 1854): The first reference genome for Thecostraca.</title>
        <authorList>
            <person name="Kim W."/>
        </authorList>
    </citation>
    <scope>NUCLEOTIDE SEQUENCE [LARGE SCALE GENOMIC DNA]</scope>
    <source>
        <strain evidence="1">SNU_AA5</strain>
        <tissue evidence="1">Soma without cirri and trophi</tissue>
    </source>
</reference>
<keyword evidence="1" id="KW-0808">Transferase</keyword>
<comment type="caution">
    <text evidence="1">The sequence shown here is derived from an EMBL/GenBank/DDBJ whole genome shotgun (WGS) entry which is preliminary data.</text>
</comment>
<dbReference type="PANTHER" id="PTHR46612">
    <property type="entry name" value="XYLOSIDE XYLOSYLTRANSFERASE 1"/>
    <property type="match status" value="1"/>
</dbReference>
<dbReference type="SUPFAM" id="SSF53448">
    <property type="entry name" value="Nucleotide-diphospho-sugar transferases"/>
    <property type="match status" value="1"/>
</dbReference>
<dbReference type="PANTHER" id="PTHR46612:SF1">
    <property type="entry name" value="XYLOSIDE XYLOSYLTRANSFERASE 1"/>
    <property type="match status" value="1"/>
</dbReference>
<protein>
    <submittedName>
        <fullName evidence="1">Xyloside xylosyltransferase 1</fullName>
    </submittedName>
</protein>
<organism evidence="1 2">
    <name type="scientific">Amphibalanus amphitrite</name>
    <name type="common">Striped barnacle</name>
    <name type="synonym">Balanus amphitrite</name>
    <dbReference type="NCBI Taxonomy" id="1232801"/>
    <lineage>
        <taxon>Eukaryota</taxon>
        <taxon>Metazoa</taxon>
        <taxon>Ecdysozoa</taxon>
        <taxon>Arthropoda</taxon>
        <taxon>Crustacea</taxon>
        <taxon>Multicrustacea</taxon>
        <taxon>Cirripedia</taxon>
        <taxon>Thoracica</taxon>
        <taxon>Thoracicalcarea</taxon>
        <taxon>Balanomorpha</taxon>
        <taxon>Balanoidea</taxon>
        <taxon>Balanidae</taxon>
        <taxon>Amphibalaninae</taxon>
        <taxon>Amphibalanus</taxon>
    </lineage>
</organism>
<dbReference type="GO" id="GO:0016266">
    <property type="term" value="P:protein O-linked glycosylation via N-acetyl-galactosamine"/>
    <property type="evidence" value="ECO:0007669"/>
    <property type="project" value="TreeGrafter"/>
</dbReference>
<dbReference type="AlphaFoldDB" id="A0A6A4X0C8"/>
<keyword evidence="2" id="KW-1185">Reference proteome</keyword>
<dbReference type="InterPro" id="IPR029044">
    <property type="entry name" value="Nucleotide-diphossugar_trans"/>
</dbReference>
<name>A0A6A4X0C8_AMPAM</name>
<dbReference type="GO" id="GO:0005789">
    <property type="term" value="C:endoplasmic reticulum membrane"/>
    <property type="evidence" value="ECO:0007669"/>
    <property type="project" value="TreeGrafter"/>
</dbReference>
<dbReference type="GO" id="GO:0140560">
    <property type="term" value="F:xylosyl alpha-1,3-xylosyltransferase activity"/>
    <property type="evidence" value="ECO:0007669"/>
    <property type="project" value="TreeGrafter"/>
</dbReference>
<dbReference type="EMBL" id="VIIS01000274">
    <property type="protein sequence ID" value="KAF0311009.1"/>
    <property type="molecule type" value="Genomic_DNA"/>
</dbReference>
<dbReference type="Gene3D" id="3.90.550.10">
    <property type="entry name" value="Spore Coat Polysaccharide Biosynthesis Protein SpsA, Chain A"/>
    <property type="match status" value="1"/>
</dbReference>
<accession>A0A6A4X0C8</accession>
<dbReference type="Proteomes" id="UP000440578">
    <property type="component" value="Unassembled WGS sequence"/>
</dbReference>
<dbReference type="InterPro" id="IPR042465">
    <property type="entry name" value="XXLT1"/>
</dbReference>
<dbReference type="OrthoDB" id="411524at2759"/>
<proteinExistence type="predicted"/>
<gene>
    <name evidence="1" type="primary">Xxylt1</name>
    <name evidence="1" type="ORF">FJT64_018164</name>
</gene>
<evidence type="ECO:0000313" key="1">
    <source>
        <dbReference type="EMBL" id="KAF0311009.1"/>
    </source>
</evidence>
<sequence length="366" mass="41270">MAVLKLHRRRLGQLLLVVGLLLSGLLLWNAQSGPGSLNDQLESARWRDADLASPAAAADEEGDRAPVPRLVTAPAHCAEWIQVGLIFTKADQHPKMKPNLLHTLKSLSARTKECVNFNMFTDERSQAVIDAVFAKAQLPNRFKVTSHAIAPMAEQMKSLIEILQVHFAPRKGTYYNDVLFFLTTTMHRSLPGLDRLIMLDIDVSVRDDLAQLARHFEHFSSEHVMGLSWELSPVYRHVLTAYRERTGNVTAGGAPPAGFPGLNSGVVLLDLARMRRSERYNALLTPDEISRRVSRYDGFKGHLGDQDLYTLLALDDPQLFYVLPCGWNRQLCTFWRKVHPDVFDEYFRCDGPISIYHGNCQTEIPK</sequence>
<evidence type="ECO:0000313" key="2">
    <source>
        <dbReference type="Proteomes" id="UP000440578"/>
    </source>
</evidence>